<sequence>SFVGPVGLAYLPKLFSDSFGFTRPITHPDVSGLNKKQLQHKQVNISEGKGDASGIPAQDRVQMAAGALKAMSLTENFAETVLIVGHGSSTVNNPHATGLDCGACGGNTGEANAKVAATILNEPEVRIGLQTMGISIPNTTVFVAALHDTTTDEVKLFHAGNEAFTMKEESLKQIQFSLKLAGETSRRERAVRMKLTKGNIDRKVLKRSTDWSQVRPEWGLAGCSSFIVAPRKRTEGLDFKGKAFMHSYNWQKDENFAVLELIMTAPMVVTSWINLQYYASTVDNKKFGSGNKTLHNVVGGLGVLEGFGGDLRVGLPYQSVHDGEQFQHEPQRLNVFIEAPIDEMSKILAKNDTIKQLCDNEWIYLFGMNDDGKVAFQYCGDLQWEMI</sequence>
<evidence type="ECO:0000256" key="3">
    <source>
        <dbReference type="ARBA" id="ARBA00022723"/>
    </source>
</evidence>
<dbReference type="AlphaFoldDB" id="A0A2T4DEB1"/>
<dbReference type="InterPro" id="IPR018752">
    <property type="entry name" value="DabA"/>
</dbReference>
<protein>
    <submittedName>
        <fullName evidence="6">DUF2309 domain-containing protein</fullName>
    </submittedName>
</protein>
<evidence type="ECO:0000256" key="4">
    <source>
        <dbReference type="ARBA" id="ARBA00022833"/>
    </source>
</evidence>
<keyword evidence="3" id="KW-0479">Metal-binding</keyword>
<accession>A0A2T4DEB1</accession>
<comment type="caution">
    <text evidence="6">The sequence shown here is derived from an EMBL/GenBank/DDBJ whole genome shotgun (WGS) entry which is preliminary data.</text>
</comment>
<keyword evidence="4" id="KW-0862">Zinc</keyword>
<dbReference type="EMBL" id="PYVU01000255">
    <property type="protein sequence ID" value="PTB92201.1"/>
    <property type="molecule type" value="Genomic_DNA"/>
</dbReference>
<dbReference type="Proteomes" id="UP000240608">
    <property type="component" value="Unassembled WGS sequence"/>
</dbReference>
<evidence type="ECO:0000313" key="6">
    <source>
        <dbReference type="EMBL" id="PTB92201.1"/>
    </source>
</evidence>
<evidence type="ECO:0000313" key="7">
    <source>
        <dbReference type="Proteomes" id="UP000240608"/>
    </source>
</evidence>
<organism evidence="6 7">
    <name type="scientific">Marivirga lumbricoides</name>
    <dbReference type="NCBI Taxonomy" id="1046115"/>
    <lineage>
        <taxon>Bacteria</taxon>
        <taxon>Pseudomonadati</taxon>
        <taxon>Bacteroidota</taxon>
        <taxon>Cytophagia</taxon>
        <taxon>Cytophagales</taxon>
        <taxon>Marivirgaceae</taxon>
        <taxon>Marivirga</taxon>
    </lineage>
</organism>
<dbReference type="Pfam" id="PF10070">
    <property type="entry name" value="DabA"/>
    <property type="match status" value="1"/>
</dbReference>
<evidence type="ECO:0000256" key="5">
    <source>
        <dbReference type="ARBA" id="ARBA00023136"/>
    </source>
</evidence>
<proteinExistence type="predicted"/>
<evidence type="ECO:0000256" key="2">
    <source>
        <dbReference type="ARBA" id="ARBA00022475"/>
    </source>
</evidence>
<reference evidence="6 7" key="1">
    <citation type="submission" date="2018-03" db="EMBL/GenBank/DDBJ databases">
        <title>Cross-interface Injection: A General Nanoliter Liquid Handling Method Applied to Single Cells Genome Amplification Automated Nanoliter Liquid Handling Applied to Single Cell Multiple Displacement Amplification.</title>
        <authorList>
            <person name="Yun J."/>
            <person name="Xu P."/>
            <person name="Xu J."/>
            <person name="Dai X."/>
            <person name="Wang Y."/>
            <person name="Zheng X."/>
            <person name="Cao C."/>
            <person name="Yi Q."/>
            <person name="Zhu Y."/>
            <person name="Wang L."/>
            <person name="Dong Z."/>
            <person name="Huang Y."/>
            <person name="Huang L."/>
            <person name="Du W."/>
        </authorList>
    </citation>
    <scope>NUCLEOTIDE SEQUENCE [LARGE SCALE GENOMIC DNA]</scope>
    <source>
        <strain evidence="6 7">Z-D1-2</strain>
    </source>
</reference>
<evidence type="ECO:0000256" key="1">
    <source>
        <dbReference type="ARBA" id="ARBA00022448"/>
    </source>
</evidence>
<dbReference type="PANTHER" id="PTHR38344">
    <property type="entry name" value="UPF0753 PROTEIN AQ_863"/>
    <property type="match status" value="1"/>
</dbReference>
<feature type="non-terminal residue" evidence="6">
    <location>
        <position position="1"/>
    </location>
</feature>
<name>A0A2T4DEB1_9BACT</name>
<keyword evidence="2" id="KW-1003">Cell membrane</keyword>
<keyword evidence="1" id="KW-0813">Transport</keyword>
<dbReference type="GO" id="GO:0046872">
    <property type="term" value="F:metal ion binding"/>
    <property type="evidence" value="ECO:0007669"/>
    <property type="project" value="UniProtKB-KW"/>
</dbReference>
<keyword evidence="5" id="KW-0472">Membrane</keyword>
<dbReference type="PANTHER" id="PTHR38344:SF1">
    <property type="entry name" value="INORGANIC CARBON TRANSPORTER SUBUNIT DABA-RELATED"/>
    <property type="match status" value="1"/>
</dbReference>
<gene>
    <name evidence="6" type="ORF">C9994_14395</name>
</gene>